<gene>
    <name evidence="3" type="ORF">B0J15DRAFT_205071</name>
</gene>
<evidence type="ECO:0000313" key="4">
    <source>
        <dbReference type="Proteomes" id="UP000736672"/>
    </source>
</evidence>
<keyword evidence="4" id="KW-1185">Reference proteome</keyword>
<dbReference type="EMBL" id="JAGTJS010000004">
    <property type="protein sequence ID" value="KAH7271166.1"/>
    <property type="molecule type" value="Genomic_DNA"/>
</dbReference>
<feature type="signal peptide" evidence="1">
    <location>
        <begin position="1"/>
        <end position="23"/>
    </location>
</feature>
<evidence type="ECO:0000313" key="3">
    <source>
        <dbReference type="EMBL" id="KAH7271166.1"/>
    </source>
</evidence>
<reference evidence="3" key="1">
    <citation type="journal article" date="2021" name="Nat. Commun.">
        <title>Genetic determinants of endophytism in the Arabidopsis root mycobiome.</title>
        <authorList>
            <person name="Mesny F."/>
            <person name="Miyauchi S."/>
            <person name="Thiergart T."/>
            <person name="Pickel B."/>
            <person name="Atanasova L."/>
            <person name="Karlsson M."/>
            <person name="Huettel B."/>
            <person name="Barry K.W."/>
            <person name="Haridas S."/>
            <person name="Chen C."/>
            <person name="Bauer D."/>
            <person name="Andreopoulos W."/>
            <person name="Pangilinan J."/>
            <person name="LaButti K."/>
            <person name="Riley R."/>
            <person name="Lipzen A."/>
            <person name="Clum A."/>
            <person name="Drula E."/>
            <person name="Henrissat B."/>
            <person name="Kohler A."/>
            <person name="Grigoriev I.V."/>
            <person name="Martin F.M."/>
            <person name="Hacquard S."/>
        </authorList>
    </citation>
    <scope>NUCLEOTIDE SEQUENCE</scope>
    <source>
        <strain evidence="3">FSSC 5 MPI-SDFR-AT-0091</strain>
    </source>
</reference>
<dbReference type="InterPro" id="IPR055567">
    <property type="entry name" value="DUF7143"/>
</dbReference>
<accession>A0A9P9KZB0</accession>
<dbReference type="Pfam" id="PF23631">
    <property type="entry name" value="DUF7143"/>
    <property type="match status" value="1"/>
</dbReference>
<dbReference type="Proteomes" id="UP000736672">
    <property type="component" value="Unassembled WGS sequence"/>
</dbReference>
<dbReference type="PANTHER" id="PTHR37592:SF1">
    <property type="match status" value="1"/>
</dbReference>
<feature type="domain" description="DUF7143" evidence="2">
    <location>
        <begin position="46"/>
        <end position="203"/>
    </location>
</feature>
<evidence type="ECO:0000256" key="1">
    <source>
        <dbReference type="SAM" id="SignalP"/>
    </source>
</evidence>
<comment type="caution">
    <text evidence="3">The sequence shown here is derived from an EMBL/GenBank/DDBJ whole genome shotgun (WGS) entry which is preliminary data.</text>
</comment>
<name>A0A9P9KZB0_FUSSL</name>
<evidence type="ECO:0000259" key="2">
    <source>
        <dbReference type="Pfam" id="PF23631"/>
    </source>
</evidence>
<dbReference type="PANTHER" id="PTHR37592">
    <property type="match status" value="1"/>
</dbReference>
<sequence>MYFPALVLLAGTALAGILPLAASSTVQTSSQLLAPQLAKRQNACFIVGSQALPEETSGLAASLASTVTCDTSQTTIDGVPDVSSGGVTFSSINFATSGQTPLAFSLDRFATTTPLANNDLQLFQNELNVYLATEAGIRSVGGNLAVKVPKFFLQFQMARIQQAQGIVSDVPGMTVEHQLGKVLKNAAGEDQALLDQVNNLAVTLN</sequence>
<keyword evidence="1" id="KW-0732">Signal</keyword>
<proteinExistence type="predicted"/>
<protein>
    <recommendedName>
        <fullName evidence="2">DUF7143 domain-containing protein</fullName>
    </recommendedName>
</protein>
<dbReference type="OrthoDB" id="2497581at2759"/>
<organism evidence="3 4">
    <name type="scientific">Fusarium solani</name>
    <name type="common">Filamentous fungus</name>
    <dbReference type="NCBI Taxonomy" id="169388"/>
    <lineage>
        <taxon>Eukaryota</taxon>
        <taxon>Fungi</taxon>
        <taxon>Dikarya</taxon>
        <taxon>Ascomycota</taxon>
        <taxon>Pezizomycotina</taxon>
        <taxon>Sordariomycetes</taxon>
        <taxon>Hypocreomycetidae</taxon>
        <taxon>Hypocreales</taxon>
        <taxon>Nectriaceae</taxon>
        <taxon>Fusarium</taxon>
        <taxon>Fusarium solani species complex</taxon>
    </lineage>
</organism>
<feature type="chain" id="PRO_5040448939" description="DUF7143 domain-containing protein" evidence="1">
    <location>
        <begin position="24"/>
        <end position="205"/>
    </location>
</feature>
<dbReference type="AlphaFoldDB" id="A0A9P9KZB0"/>